<accession>A0A166UDY6</accession>
<gene>
    <name evidence="3" type="ORF">AAL_01719</name>
</gene>
<keyword evidence="2" id="KW-0496">Mitochondrion</keyword>
<organism evidence="3 4">
    <name type="scientific">Moelleriella libera RCEF 2490</name>
    <dbReference type="NCBI Taxonomy" id="1081109"/>
    <lineage>
        <taxon>Eukaryota</taxon>
        <taxon>Fungi</taxon>
        <taxon>Dikarya</taxon>
        <taxon>Ascomycota</taxon>
        <taxon>Pezizomycotina</taxon>
        <taxon>Sordariomycetes</taxon>
        <taxon>Hypocreomycetidae</taxon>
        <taxon>Hypocreales</taxon>
        <taxon>Clavicipitaceae</taxon>
        <taxon>Moelleriella</taxon>
    </lineage>
</organism>
<comment type="subcellular location">
    <subcellularLocation>
        <location evidence="1">Mitochondrion</location>
    </subcellularLocation>
</comment>
<comment type="caution">
    <text evidence="3">The sequence shown here is derived from an EMBL/GenBank/DDBJ whole genome shotgun (WGS) entry which is preliminary data.</text>
</comment>
<dbReference type="PANTHER" id="PTHR28133:SF1">
    <property type="entry name" value="REQUIRED FOR RESPIRATORY GROWTH PROTEIN 7, MITOCHONDRIAL"/>
    <property type="match status" value="1"/>
</dbReference>
<evidence type="ECO:0000256" key="2">
    <source>
        <dbReference type="ARBA" id="ARBA00023128"/>
    </source>
</evidence>
<evidence type="ECO:0000313" key="3">
    <source>
        <dbReference type="EMBL" id="OAA32387.1"/>
    </source>
</evidence>
<dbReference type="OrthoDB" id="20734at2759"/>
<keyword evidence="4" id="KW-1185">Reference proteome</keyword>
<dbReference type="Proteomes" id="UP000078544">
    <property type="component" value="Unassembled WGS sequence"/>
</dbReference>
<protein>
    <submittedName>
        <fullName evidence="3">Uncharacterized protein</fullName>
    </submittedName>
</protein>
<evidence type="ECO:0000256" key="1">
    <source>
        <dbReference type="ARBA" id="ARBA00004173"/>
    </source>
</evidence>
<dbReference type="EMBL" id="AZGY01000002">
    <property type="protein sequence ID" value="OAA32387.1"/>
    <property type="molecule type" value="Genomic_DNA"/>
</dbReference>
<dbReference type="GO" id="GO:0005739">
    <property type="term" value="C:mitochondrion"/>
    <property type="evidence" value="ECO:0007669"/>
    <property type="project" value="UniProtKB-SubCell"/>
</dbReference>
<proteinExistence type="predicted"/>
<sequence length="249" mass="27060">MHAIIRTLSRRPIRRHFSSLASSQTVPPRRCHDGGGARRLYADQPGKLTYPDAPTRQHSDLASFVAYARRTGLDESSTVYVGTHYEYKVSLSLSRYGFFLKRIGGSCDNGTDLIGTWTLPASSSPTPTPVLRILVQCKAGARRVGPQHVRELEGSFVGAPVGWRGTGVLGVLVSEGAATKGVRDALGRSAWPMVYMRCSKDGVVSQMLWNQQAEHHGLEGYGVSVRYGGSPAELVLVRDGKTVPLVPQE</sequence>
<dbReference type="InterPro" id="IPR018828">
    <property type="entry name" value="RRG7"/>
</dbReference>
<evidence type="ECO:0000313" key="4">
    <source>
        <dbReference type="Proteomes" id="UP000078544"/>
    </source>
</evidence>
<reference evidence="3 4" key="1">
    <citation type="journal article" date="2016" name="Genome Biol. Evol.">
        <title>Divergent and convergent evolution of fungal pathogenicity.</title>
        <authorList>
            <person name="Shang Y."/>
            <person name="Xiao G."/>
            <person name="Zheng P."/>
            <person name="Cen K."/>
            <person name="Zhan S."/>
            <person name="Wang C."/>
        </authorList>
    </citation>
    <scope>NUCLEOTIDE SEQUENCE [LARGE SCALE GENOMIC DNA]</scope>
    <source>
        <strain evidence="3 4">RCEF 2490</strain>
    </source>
</reference>
<dbReference type="PANTHER" id="PTHR28133">
    <property type="entry name" value="REQUIRED FOR RESPIRATORY GROWTH PROTEIN 7, MITOCHONDRIAL"/>
    <property type="match status" value="1"/>
</dbReference>
<dbReference type="Pfam" id="PF10356">
    <property type="entry name" value="RRG7"/>
    <property type="match status" value="2"/>
</dbReference>
<dbReference type="AlphaFoldDB" id="A0A166UDY6"/>
<name>A0A166UDY6_9HYPO</name>